<evidence type="ECO:0000313" key="10">
    <source>
        <dbReference type="Proteomes" id="UP000190166"/>
    </source>
</evidence>
<proteinExistence type="inferred from homology"/>
<evidence type="ECO:0000256" key="5">
    <source>
        <dbReference type="ARBA" id="ARBA00022694"/>
    </source>
</evidence>
<dbReference type="GO" id="GO:0141100">
    <property type="term" value="F:tRNA (guanine(18)-2'-O)-methyltransferase activity"/>
    <property type="evidence" value="ECO:0007669"/>
    <property type="project" value="UniProtKB-UniRule"/>
</dbReference>
<sequence>MRVQDHLCTISYFCVNIQRMTPERREKLLAVLGRRQANLTVVLEDVQDPHNVSAVMRTCDAVGIQDIYIITSKAPRIKNWGHRSSSSAKQWLTIHDFDNAADCFAALRSKYDKILTTHLAADAVSLYDIDFSGSVALVFGNEQNGVSDAARAMADGNFIIPQMGIIRSLNISVACAVSIYEAMRQKTIAGHYNTQGLPEEQYQTLLTEWGFKAEDLEEEN</sequence>
<dbReference type="GO" id="GO:0000049">
    <property type="term" value="F:tRNA binding"/>
    <property type="evidence" value="ECO:0007669"/>
    <property type="project" value="UniProtKB-UniRule"/>
</dbReference>
<comment type="similarity">
    <text evidence="7">Belongs to the class IV-like SAM-binding methyltransferase superfamily. RNA methyltransferase TrmH family.</text>
</comment>
<dbReference type="SUPFAM" id="SSF75217">
    <property type="entry name" value="alpha/beta knot"/>
    <property type="match status" value="1"/>
</dbReference>
<comment type="catalytic activity">
    <reaction evidence="7">
        <text>guanosine(18) in tRNA + S-adenosyl-L-methionine = 2'-O-methylguanosine(18) in tRNA + S-adenosyl-L-homocysteine + H(+)</text>
        <dbReference type="Rhea" id="RHEA:20077"/>
        <dbReference type="Rhea" id="RHEA-COMP:10190"/>
        <dbReference type="Rhea" id="RHEA-COMP:10192"/>
        <dbReference type="ChEBI" id="CHEBI:15378"/>
        <dbReference type="ChEBI" id="CHEBI:57856"/>
        <dbReference type="ChEBI" id="CHEBI:59789"/>
        <dbReference type="ChEBI" id="CHEBI:74269"/>
        <dbReference type="ChEBI" id="CHEBI:74445"/>
        <dbReference type="EC" id="2.1.1.34"/>
    </reaction>
</comment>
<keyword evidence="1 7" id="KW-0820">tRNA-binding</keyword>
<feature type="binding site" evidence="7">
    <location>
        <position position="117"/>
    </location>
    <ligand>
        <name>S-adenosyl-L-methionine</name>
        <dbReference type="ChEBI" id="CHEBI:59789"/>
    </ligand>
</feature>
<accession>A0A1T5NI89</accession>
<evidence type="ECO:0000256" key="3">
    <source>
        <dbReference type="ARBA" id="ARBA00022679"/>
    </source>
</evidence>
<gene>
    <name evidence="7" type="primary">trmH</name>
    <name evidence="9" type="ORF">SAMN05660461_1721</name>
</gene>
<dbReference type="InterPro" id="IPR001537">
    <property type="entry name" value="SpoU_MeTrfase"/>
</dbReference>
<dbReference type="PANTHER" id="PTHR43453">
    <property type="entry name" value="RRNA METHYLASE-LIKE"/>
    <property type="match status" value="1"/>
</dbReference>
<dbReference type="PANTHER" id="PTHR43453:SF1">
    <property type="entry name" value="TRNA_RRNA METHYLTRANSFERASE SPOU TYPE DOMAIN-CONTAINING PROTEIN"/>
    <property type="match status" value="1"/>
</dbReference>
<keyword evidence="3 7" id="KW-0808">Transferase</keyword>
<dbReference type="GO" id="GO:0002938">
    <property type="term" value="P:tRNA guanine ribose methylation"/>
    <property type="evidence" value="ECO:0007669"/>
    <property type="project" value="UniProtKB-UniRule"/>
</dbReference>
<dbReference type="Gene3D" id="3.40.1280.10">
    <property type="match status" value="1"/>
</dbReference>
<dbReference type="STRING" id="393003.SAMN05660461_1721"/>
<protein>
    <recommendedName>
        <fullName evidence="7">tRNA (guanosine(18)-2'-O)-methyltransferase</fullName>
        <ecNumber evidence="7">2.1.1.34</ecNumber>
    </recommendedName>
    <alternativeName>
        <fullName evidence="7">tRNA [Gm18] methyltransferase</fullName>
    </alternativeName>
</protein>
<comment type="function">
    <text evidence="7">Catalyzes the 2'-O methylation of guanosine at position 18 in tRNA.</text>
</comment>
<comment type="caution">
    <text evidence="7">Lacks conserved residue(s) required for the propagation of feature annotation.</text>
</comment>
<reference evidence="9 10" key="1">
    <citation type="submission" date="2017-02" db="EMBL/GenBank/DDBJ databases">
        <authorList>
            <person name="Peterson S.W."/>
        </authorList>
    </citation>
    <scope>NUCLEOTIDE SEQUENCE [LARGE SCALE GENOMIC DNA]</scope>
    <source>
        <strain evidence="9 10">DSM 18108</strain>
    </source>
</reference>
<dbReference type="EC" id="2.1.1.34" evidence="7"/>
<evidence type="ECO:0000256" key="2">
    <source>
        <dbReference type="ARBA" id="ARBA00022603"/>
    </source>
</evidence>
<organism evidence="9 10">
    <name type="scientific">Chitinophaga ginsengisegetis</name>
    <dbReference type="NCBI Taxonomy" id="393003"/>
    <lineage>
        <taxon>Bacteria</taxon>
        <taxon>Pseudomonadati</taxon>
        <taxon>Bacteroidota</taxon>
        <taxon>Chitinophagia</taxon>
        <taxon>Chitinophagales</taxon>
        <taxon>Chitinophagaceae</taxon>
        <taxon>Chitinophaga</taxon>
    </lineage>
</organism>
<evidence type="ECO:0000256" key="7">
    <source>
        <dbReference type="HAMAP-Rule" id="MF_02060"/>
    </source>
</evidence>
<dbReference type="Proteomes" id="UP000190166">
    <property type="component" value="Unassembled WGS sequence"/>
</dbReference>
<evidence type="ECO:0000259" key="8">
    <source>
        <dbReference type="Pfam" id="PF00588"/>
    </source>
</evidence>
<keyword evidence="4 7" id="KW-0949">S-adenosyl-L-methionine</keyword>
<evidence type="ECO:0000256" key="1">
    <source>
        <dbReference type="ARBA" id="ARBA00022555"/>
    </source>
</evidence>
<dbReference type="EMBL" id="FUZZ01000001">
    <property type="protein sequence ID" value="SKD00161.1"/>
    <property type="molecule type" value="Genomic_DNA"/>
</dbReference>
<name>A0A1T5NI89_9BACT</name>
<dbReference type="InterPro" id="IPR029028">
    <property type="entry name" value="Alpha/beta_knot_MTases"/>
</dbReference>
<evidence type="ECO:0000256" key="6">
    <source>
        <dbReference type="ARBA" id="ARBA00022884"/>
    </source>
</evidence>
<dbReference type="InterPro" id="IPR033671">
    <property type="entry name" value="TrmH"/>
</dbReference>
<dbReference type="CDD" id="cd18092">
    <property type="entry name" value="SpoU-like_TrmH"/>
    <property type="match status" value="1"/>
</dbReference>
<feature type="domain" description="tRNA/rRNA methyltransferase SpoU type" evidence="8">
    <location>
        <begin position="39"/>
        <end position="180"/>
    </location>
</feature>
<evidence type="ECO:0000313" key="9">
    <source>
        <dbReference type="EMBL" id="SKD00161.1"/>
    </source>
</evidence>
<dbReference type="Pfam" id="PF00588">
    <property type="entry name" value="SpoU_methylase"/>
    <property type="match status" value="1"/>
</dbReference>
<keyword evidence="2 7" id="KW-0489">Methyltransferase</keyword>
<evidence type="ECO:0000256" key="4">
    <source>
        <dbReference type="ARBA" id="ARBA00022691"/>
    </source>
</evidence>
<feature type="binding site" evidence="7">
    <location>
        <position position="169"/>
    </location>
    <ligand>
        <name>S-adenosyl-L-methionine</name>
        <dbReference type="ChEBI" id="CHEBI:59789"/>
    </ligand>
</feature>
<dbReference type="HAMAP" id="MF_02060">
    <property type="entry name" value="tRNA_methyltr_TrmH"/>
    <property type="match status" value="1"/>
</dbReference>
<keyword evidence="10" id="KW-1185">Reference proteome</keyword>
<dbReference type="InterPro" id="IPR029026">
    <property type="entry name" value="tRNA_m1G_MTases_N"/>
</dbReference>
<dbReference type="AlphaFoldDB" id="A0A1T5NI89"/>
<feature type="binding site" evidence="7">
    <location>
        <position position="160"/>
    </location>
    <ligand>
        <name>S-adenosyl-L-methionine</name>
        <dbReference type="ChEBI" id="CHEBI:59789"/>
    </ligand>
</feature>
<keyword evidence="5 7" id="KW-0819">tRNA processing</keyword>
<keyword evidence="6 7" id="KW-0694">RNA-binding</keyword>